<dbReference type="Gene3D" id="3.40.50.720">
    <property type="entry name" value="NAD(P)-binding Rossmann-like Domain"/>
    <property type="match status" value="1"/>
</dbReference>
<protein>
    <recommendedName>
        <fullName evidence="1">THIF-type NAD/FAD binding fold domain-containing protein</fullName>
    </recommendedName>
</protein>
<dbReference type="Proteomes" id="UP000324611">
    <property type="component" value="Unassembled WGS sequence"/>
</dbReference>
<dbReference type="InterPro" id="IPR035985">
    <property type="entry name" value="Ubiquitin-activating_enz"/>
</dbReference>
<evidence type="ECO:0000313" key="2">
    <source>
        <dbReference type="EMBL" id="KAA2245704.1"/>
    </source>
</evidence>
<dbReference type="InterPro" id="IPR045886">
    <property type="entry name" value="ThiF/MoeB/HesA"/>
</dbReference>
<keyword evidence="3" id="KW-1185">Reference proteome</keyword>
<dbReference type="RefSeq" id="WP_149837094.1">
    <property type="nucleotide sequence ID" value="NZ_VUOC01000001.1"/>
</dbReference>
<dbReference type="GO" id="GO:0061504">
    <property type="term" value="P:cyclic threonylcarbamoyladenosine biosynthetic process"/>
    <property type="evidence" value="ECO:0007669"/>
    <property type="project" value="TreeGrafter"/>
</dbReference>
<evidence type="ECO:0000313" key="3">
    <source>
        <dbReference type="Proteomes" id="UP000324611"/>
    </source>
</evidence>
<dbReference type="AlphaFoldDB" id="A0A5B2W3J8"/>
<proteinExistence type="predicted"/>
<feature type="domain" description="THIF-type NAD/FAD binding fold" evidence="1">
    <location>
        <begin position="119"/>
        <end position="253"/>
    </location>
</feature>
<comment type="caution">
    <text evidence="2">The sequence shown here is derived from an EMBL/GenBank/DDBJ whole genome shotgun (WGS) entry which is preliminary data.</text>
</comment>
<dbReference type="GO" id="GO:0008641">
    <property type="term" value="F:ubiquitin-like modifier activating enzyme activity"/>
    <property type="evidence" value="ECO:0007669"/>
    <property type="project" value="InterPro"/>
</dbReference>
<reference evidence="2 3" key="1">
    <citation type="submission" date="2019-09" db="EMBL/GenBank/DDBJ databases">
        <title>Chitinophaga ginsengihumi sp. nov., isolated from soil of ginseng rhizosphere.</title>
        <authorList>
            <person name="Lee J."/>
        </authorList>
    </citation>
    <scope>NUCLEOTIDE SEQUENCE [LARGE SCALE GENOMIC DNA]</scope>
    <source>
        <strain evidence="2 3">BN140078</strain>
    </source>
</reference>
<reference evidence="2 3" key="2">
    <citation type="submission" date="2019-09" db="EMBL/GenBank/DDBJ databases">
        <authorList>
            <person name="Jin C."/>
        </authorList>
    </citation>
    <scope>NUCLEOTIDE SEQUENCE [LARGE SCALE GENOMIC DNA]</scope>
    <source>
        <strain evidence="2 3">BN140078</strain>
    </source>
</reference>
<dbReference type="PANTHER" id="PTHR43267">
    <property type="entry name" value="TRNA THREONYLCARBAMOYLADENOSINE DEHYDRATASE"/>
    <property type="match status" value="1"/>
</dbReference>
<dbReference type="EMBL" id="VUOC01000001">
    <property type="protein sequence ID" value="KAA2245704.1"/>
    <property type="molecule type" value="Genomic_DNA"/>
</dbReference>
<dbReference type="PANTHER" id="PTHR43267:SF3">
    <property type="entry name" value="THIF PROTEIN"/>
    <property type="match status" value="1"/>
</dbReference>
<dbReference type="Pfam" id="PF00899">
    <property type="entry name" value="ThiF"/>
    <property type="match status" value="1"/>
</dbReference>
<sequence length="373" mass="41917">MSLTTERTLLTSKDDAIKTVQFFRLKHPAQLAAFKALLTAHPAIQVYDTIRQQLKELIKTRHPGERLSDPILEEKIAIQLGSGPAEEYGVWVYYPWSQRMVHLLDEAEFVELRTSRNQHKITAAEMQQLAHKKIGIIGLSVGQSAALTIAIERLCGEIRIADFDTLDLSNLNRIRAGAYNIGLLKTTIVAREIAEIDPFLQVTCFDAGITEDNIDTFLTENGRLDVLVEECDSMEIKILSRQRARAAQIPVIMETSDRGMMDIERFDLQPDRPLLHGKVQDNLSYSSIRTFSGEERMQLVRDILDFDNISDKLRSSIAEIGKTITTWPQLASAVALGGAMAAHVCREICLERPIASGRYYADPDLVFNHSSTH</sequence>
<gene>
    <name evidence="2" type="ORF">F0L74_07055</name>
</gene>
<name>A0A5B2W3J8_9BACT</name>
<dbReference type="GO" id="GO:0061503">
    <property type="term" value="F:tRNA threonylcarbamoyladenosine dehydratase"/>
    <property type="evidence" value="ECO:0007669"/>
    <property type="project" value="TreeGrafter"/>
</dbReference>
<organism evidence="2 3">
    <name type="scientific">Chitinophaga agrisoli</name>
    <dbReference type="NCBI Taxonomy" id="2607653"/>
    <lineage>
        <taxon>Bacteria</taxon>
        <taxon>Pseudomonadati</taxon>
        <taxon>Bacteroidota</taxon>
        <taxon>Chitinophagia</taxon>
        <taxon>Chitinophagales</taxon>
        <taxon>Chitinophagaceae</taxon>
        <taxon>Chitinophaga</taxon>
    </lineage>
</organism>
<dbReference type="SUPFAM" id="SSF69572">
    <property type="entry name" value="Activating enzymes of the ubiquitin-like proteins"/>
    <property type="match status" value="1"/>
</dbReference>
<dbReference type="InterPro" id="IPR000594">
    <property type="entry name" value="ThiF_NAD_FAD-bd"/>
</dbReference>
<evidence type="ECO:0000259" key="1">
    <source>
        <dbReference type="Pfam" id="PF00899"/>
    </source>
</evidence>
<accession>A0A5B2W3J8</accession>
<dbReference type="CDD" id="cd01483">
    <property type="entry name" value="E1_enzyme_family"/>
    <property type="match status" value="1"/>
</dbReference>